<keyword evidence="5" id="KW-0051">Antiviral defense</keyword>
<comment type="similarity">
    <text evidence="2">Belongs to the CRISPR-associated Csm2 family.</text>
</comment>
<dbReference type="RefSeq" id="WP_187558713.1">
    <property type="nucleotide sequence ID" value="NZ_JACRTP010000003.1"/>
</dbReference>
<evidence type="ECO:0000256" key="2">
    <source>
        <dbReference type="ARBA" id="ARBA00006896"/>
    </source>
</evidence>
<keyword evidence="8" id="KW-1185">Reference proteome</keyword>
<dbReference type="Proteomes" id="UP000661649">
    <property type="component" value="Unassembled WGS sequence"/>
</dbReference>
<dbReference type="NCBIfam" id="TIGR01870">
    <property type="entry name" value="cas_TM1810_Csm2"/>
    <property type="match status" value="1"/>
</dbReference>
<evidence type="ECO:0000313" key="7">
    <source>
        <dbReference type="EMBL" id="MBC8628880.1"/>
    </source>
</evidence>
<evidence type="ECO:0000256" key="6">
    <source>
        <dbReference type="ARBA" id="ARBA00031723"/>
    </source>
</evidence>
<comment type="function">
    <text evidence="1">This subunit may be involved in monitoring complementarity of crRNA and target RNA.</text>
</comment>
<evidence type="ECO:0000256" key="5">
    <source>
        <dbReference type="ARBA" id="ARBA00023118"/>
    </source>
</evidence>
<evidence type="ECO:0000256" key="3">
    <source>
        <dbReference type="ARBA" id="ARBA00016118"/>
    </source>
</evidence>
<evidence type="ECO:0000313" key="8">
    <source>
        <dbReference type="Proteomes" id="UP000661649"/>
    </source>
</evidence>
<gene>
    <name evidence="7" type="primary">csm2</name>
    <name evidence="7" type="ORF">H8712_09695</name>
</gene>
<accession>A0ABR7PBR9</accession>
<evidence type="ECO:0000256" key="1">
    <source>
        <dbReference type="ARBA" id="ARBA00003640"/>
    </source>
</evidence>
<dbReference type="InterPro" id="IPR010149">
    <property type="entry name" value="CRISPR-assoc_prot_Csm2_III-A"/>
</dbReference>
<reference evidence="7 8" key="1">
    <citation type="submission" date="2020-08" db="EMBL/GenBank/DDBJ databases">
        <title>Genome public.</title>
        <authorList>
            <person name="Liu C."/>
            <person name="Sun Q."/>
        </authorList>
    </citation>
    <scope>NUCLEOTIDE SEQUENCE [LARGE SCALE GENOMIC DNA]</scope>
    <source>
        <strain evidence="7 8">3_YM_SP_D4_24.mj</strain>
    </source>
</reference>
<comment type="caution">
    <text evidence="7">The sequence shown here is derived from an EMBL/GenBank/DDBJ whole genome shotgun (WGS) entry which is preliminary data.</text>
</comment>
<protein>
    <recommendedName>
        <fullName evidence="3">CRISPR system Cms protein Csm2</fullName>
    </recommendedName>
    <alternativeName>
        <fullName evidence="6">CRISPR type III A-associated protein Csm2</fullName>
    </alternativeName>
</protein>
<sequence length="130" mass="15244">MKLTEDNYVELAEKAIKKLCSEKDKRGKEVAPVTTSKIRNLLAMTTDIYNQVVNLKEEKLSTELIGQINYMKIRFVYEAGREVKVKKLIEEADILTHIDEIKNSRKQYILFSRYMEALVAYRKFYGGRDE</sequence>
<proteinExistence type="inferred from homology"/>
<dbReference type="Pfam" id="PF03750">
    <property type="entry name" value="Csm2_III-A"/>
    <property type="match status" value="1"/>
</dbReference>
<evidence type="ECO:0000256" key="4">
    <source>
        <dbReference type="ARBA" id="ARBA00022884"/>
    </source>
</evidence>
<name>A0ABR7PBR9_9FIRM</name>
<keyword evidence="4" id="KW-0694">RNA-binding</keyword>
<dbReference type="EMBL" id="JACRTP010000003">
    <property type="protein sequence ID" value="MBC8628880.1"/>
    <property type="molecule type" value="Genomic_DNA"/>
</dbReference>
<organism evidence="7 8">
    <name type="scientific">Blautia stercoris</name>
    <dbReference type="NCBI Taxonomy" id="871664"/>
    <lineage>
        <taxon>Bacteria</taxon>
        <taxon>Bacillati</taxon>
        <taxon>Bacillota</taxon>
        <taxon>Clostridia</taxon>
        <taxon>Lachnospirales</taxon>
        <taxon>Lachnospiraceae</taxon>
        <taxon>Blautia</taxon>
    </lineage>
</organism>